<dbReference type="AlphaFoldDB" id="F9W2W5"/>
<dbReference type="InterPro" id="IPR027417">
    <property type="entry name" value="P-loop_NTPase"/>
</dbReference>
<dbReference type="InterPro" id="IPR011545">
    <property type="entry name" value="DEAD/DEAH_box_helicase_dom"/>
</dbReference>
<keyword evidence="7" id="KW-0694">RNA-binding</keyword>
<reference evidence="17" key="1">
    <citation type="journal article" date="2011" name="Dev. Biol.">
        <title>Somatic stem cells express Piwi and Vasa genes in an adult ctenophore: ancient association of 'germline genes' with stemness.</title>
        <authorList>
            <person name="Alie A."/>
            <person name="Leclere L."/>
            <person name="Jager M."/>
            <person name="Dayraud C."/>
            <person name="Chang P."/>
            <person name="Le Guyader H."/>
            <person name="Queinnec E."/>
            <person name="Manuel M."/>
        </authorList>
    </citation>
    <scope>NUCLEOTIDE SEQUENCE</scope>
</reference>
<evidence type="ECO:0000256" key="10">
    <source>
        <dbReference type="PROSITE-ProRule" id="PRU00552"/>
    </source>
</evidence>
<dbReference type="FunFam" id="3.40.50.300:FF:000397">
    <property type="entry name" value="Probable ATP-dependent RNA helicase DDX4"/>
    <property type="match status" value="1"/>
</dbReference>
<dbReference type="FunFam" id="3.40.50.300:FF:000008">
    <property type="entry name" value="ATP-dependent RNA helicase RhlB"/>
    <property type="match status" value="1"/>
</dbReference>
<keyword evidence="4 11" id="KW-0378">Hydrolase</keyword>
<accession>F9W2W5</accession>
<dbReference type="CDD" id="cd17967">
    <property type="entry name" value="DEADc_DDX3_DDX4"/>
    <property type="match status" value="1"/>
</dbReference>
<dbReference type="Gene3D" id="3.40.50.300">
    <property type="entry name" value="P-loop containing nucleotide triphosphate hydrolases"/>
    <property type="match status" value="2"/>
</dbReference>
<feature type="region of interest" description="Disordered" evidence="12">
    <location>
        <begin position="487"/>
        <end position="530"/>
    </location>
</feature>
<evidence type="ECO:0000256" key="5">
    <source>
        <dbReference type="ARBA" id="ARBA00022806"/>
    </source>
</evidence>
<proteinExistence type="evidence at transcript level"/>
<feature type="domain" description="CCHC-type" evidence="13">
    <location>
        <begin position="20"/>
        <end position="36"/>
    </location>
</feature>
<dbReference type="PROSITE" id="PS50158">
    <property type="entry name" value="ZF_CCHC"/>
    <property type="match status" value="1"/>
</dbReference>
<dbReference type="InterPro" id="IPR000629">
    <property type="entry name" value="RNA-helicase_DEAD-box_CS"/>
</dbReference>
<dbReference type="InterPro" id="IPR001878">
    <property type="entry name" value="Znf_CCHC"/>
</dbReference>
<evidence type="ECO:0000313" key="17">
    <source>
        <dbReference type="EMBL" id="DAA34907.1"/>
    </source>
</evidence>
<dbReference type="GO" id="GO:0005524">
    <property type="term" value="F:ATP binding"/>
    <property type="evidence" value="ECO:0007669"/>
    <property type="project" value="UniProtKB-KW"/>
</dbReference>
<dbReference type="PROSITE" id="PS00039">
    <property type="entry name" value="DEAD_ATP_HELICASE"/>
    <property type="match status" value="1"/>
</dbReference>
<evidence type="ECO:0000256" key="1">
    <source>
        <dbReference type="ARBA" id="ARBA00010132"/>
    </source>
</evidence>
<evidence type="ECO:0000256" key="11">
    <source>
        <dbReference type="RuleBase" id="RU000492"/>
    </source>
</evidence>
<evidence type="ECO:0000256" key="9">
    <source>
        <dbReference type="PROSITE-ProRule" id="PRU00047"/>
    </source>
</evidence>
<dbReference type="SMART" id="SM00490">
    <property type="entry name" value="HELICc"/>
    <property type="match status" value="1"/>
</dbReference>
<dbReference type="Gene3D" id="4.10.60.10">
    <property type="entry name" value="Zinc finger, CCHC-type"/>
    <property type="match status" value="1"/>
</dbReference>
<feature type="non-terminal residue" evidence="17">
    <location>
        <position position="1"/>
    </location>
</feature>
<dbReference type="InterPro" id="IPR014001">
    <property type="entry name" value="Helicase_ATP-bd"/>
</dbReference>
<dbReference type="PANTHER" id="PTHR47958">
    <property type="entry name" value="ATP-DEPENDENT RNA HELICASE DBP3"/>
    <property type="match status" value="1"/>
</dbReference>
<evidence type="ECO:0000256" key="8">
    <source>
        <dbReference type="ARBA" id="ARBA00047984"/>
    </source>
</evidence>
<dbReference type="InterPro" id="IPR044763">
    <property type="entry name" value="Ded1/Dbp1_DEADc"/>
</dbReference>
<dbReference type="GO" id="GO:0003724">
    <property type="term" value="F:RNA helicase activity"/>
    <property type="evidence" value="ECO:0007669"/>
    <property type="project" value="UniProtKB-EC"/>
</dbReference>
<feature type="compositionally biased region" description="Gly residues" evidence="12">
    <location>
        <begin position="487"/>
        <end position="500"/>
    </location>
</feature>
<evidence type="ECO:0000256" key="2">
    <source>
        <dbReference type="ARBA" id="ARBA00012552"/>
    </source>
</evidence>
<dbReference type="PROSITE" id="PS51192">
    <property type="entry name" value="HELICASE_ATP_BIND_1"/>
    <property type="match status" value="1"/>
</dbReference>
<name>F9W2W5_PLEPI</name>
<dbReference type="SUPFAM" id="SSF57756">
    <property type="entry name" value="Retrovirus zinc finger-like domains"/>
    <property type="match status" value="1"/>
</dbReference>
<dbReference type="PROSITE" id="PS51194">
    <property type="entry name" value="HELICASE_CTER"/>
    <property type="match status" value="1"/>
</dbReference>
<evidence type="ECO:0000256" key="4">
    <source>
        <dbReference type="ARBA" id="ARBA00022801"/>
    </source>
</evidence>
<dbReference type="EMBL" id="BK007895">
    <property type="protein sequence ID" value="DAA34907.1"/>
    <property type="molecule type" value="mRNA"/>
</dbReference>
<evidence type="ECO:0000259" key="16">
    <source>
        <dbReference type="PROSITE" id="PS51195"/>
    </source>
</evidence>
<dbReference type="Pfam" id="PF00098">
    <property type="entry name" value="zf-CCHC"/>
    <property type="match status" value="2"/>
</dbReference>
<dbReference type="GO" id="GO:0016787">
    <property type="term" value="F:hydrolase activity"/>
    <property type="evidence" value="ECO:0007669"/>
    <property type="project" value="UniProtKB-KW"/>
</dbReference>
<dbReference type="CDD" id="cd18787">
    <property type="entry name" value="SF2_C_DEAD"/>
    <property type="match status" value="1"/>
</dbReference>
<protein>
    <recommendedName>
        <fullName evidence="2">RNA helicase</fullName>
        <ecNumber evidence="2">3.6.4.13</ecNumber>
    </recommendedName>
</protein>
<keyword evidence="6 11" id="KW-0067">ATP-binding</keyword>
<dbReference type="SMART" id="SM00343">
    <property type="entry name" value="ZnF_C2HC"/>
    <property type="match status" value="2"/>
</dbReference>
<dbReference type="InterPro" id="IPR014014">
    <property type="entry name" value="RNA_helicase_DEAD_Q_motif"/>
</dbReference>
<keyword evidence="3 11" id="KW-0547">Nucleotide-binding</keyword>
<evidence type="ECO:0000256" key="6">
    <source>
        <dbReference type="ARBA" id="ARBA00022840"/>
    </source>
</evidence>
<dbReference type="Pfam" id="PF00271">
    <property type="entry name" value="Helicase_C"/>
    <property type="match status" value="1"/>
</dbReference>
<dbReference type="PROSITE" id="PS51195">
    <property type="entry name" value="Q_MOTIF"/>
    <property type="match status" value="1"/>
</dbReference>
<comment type="similarity">
    <text evidence="1">Belongs to the DEAD box helicase family. DDX4/VASA subfamily.</text>
</comment>
<feature type="domain" description="Helicase ATP-binding" evidence="14">
    <location>
        <begin position="123"/>
        <end position="307"/>
    </location>
</feature>
<dbReference type="InterPro" id="IPR001650">
    <property type="entry name" value="Helicase_C-like"/>
</dbReference>
<evidence type="ECO:0000256" key="7">
    <source>
        <dbReference type="ARBA" id="ARBA00022884"/>
    </source>
</evidence>
<dbReference type="SUPFAM" id="SSF52540">
    <property type="entry name" value="P-loop containing nucleoside triphosphate hydrolases"/>
    <property type="match status" value="1"/>
</dbReference>
<comment type="catalytic activity">
    <reaction evidence="8">
        <text>ATP + H2O = ADP + phosphate + H(+)</text>
        <dbReference type="Rhea" id="RHEA:13065"/>
        <dbReference type="ChEBI" id="CHEBI:15377"/>
        <dbReference type="ChEBI" id="CHEBI:15378"/>
        <dbReference type="ChEBI" id="CHEBI:30616"/>
        <dbReference type="ChEBI" id="CHEBI:43474"/>
        <dbReference type="ChEBI" id="CHEBI:456216"/>
        <dbReference type="EC" id="3.6.4.13"/>
    </reaction>
</comment>
<evidence type="ECO:0000259" key="14">
    <source>
        <dbReference type="PROSITE" id="PS51192"/>
    </source>
</evidence>
<keyword evidence="9" id="KW-0862">Zinc</keyword>
<feature type="domain" description="DEAD-box RNA helicase Q" evidence="16">
    <location>
        <begin position="92"/>
        <end position="120"/>
    </location>
</feature>
<feature type="short sequence motif" description="Q motif" evidence="10">
    <location>
        <begin position="92"/>
        <end position="120"/>
    </location>
</feature>
<keyword evidence="5 11" id="KW-0347">Helicase</keyword>
<evidence type="ECO:0000259" key="13">
    <source>
        <dbReference type="PROSITE" id="PS50158"/>
    </source>
</evidence>
<keyword evidence="9" id="KW-0479">Metal-binding</keyword>
<evidence type="ECO:0000256" key="3">
    <source>
        <dbReference type="ARBA" id="ARBA00022741"/>
    </source>
</evidence>
<dbReference type="Pfam" id="PF00270">
    <property type="entry name" value="DEAD"/>
    <property type="match status" value="1"/>
</dbReference>
<dbReference type="GO" id="GO:0003723">
    <property type="term" value="F:RNA binding"/>
    <property type="evidence" value="ECO:0007669"/>
    <property type="project" value="UniProtKB-KW"/>
</dbReference>
<dbReference type="InterPro" id="IPR036875">
    <property type="entry name" value="Znf_CCHC_sf"/>
</dbReference>
<feature type="domain" description="Helicase C-terminal" evidence="15">
    <location>
        <begin position="335"/>
        <end position="481"/>
    </location>
</feature>
<dbReference type="GO" id="GO:0008270">
    <property type="term" value="F:zinc ion binding"/>
    <property type="evidence" value="ECO:0007669"/>
    <property type="project" value="UniProtKB-KW"/>
</dbReference>
<dbReference type="SMART" id="SM00487">
    <property type="entry name" value="DEXDc"/>
    <property type="match status" value="1"/>
</dbReference>
<keyword evidence="9" id="KW-0863">Zinc-finger</keyword>
<comment type="miscellaneous">
    <text evidence="17">The sequence shown here is derived from an EMBL/GenBank/DDBJ third party annotation (TPA) entry.</text>
</comment>
<organism evidence="17">
    <name type="scientific">Pleurobrachia pileus</name>
    <name type="common">Sea gooseberry</name>
    <name type="synonym">Beroe pileus</name>
    <dbReference type="NCBI Taxonomy" id="140457"/>
    <lineage>
        <taxon>Eukaryota</taxon>
        <taxon>Metazoa</taxon>
        <taxon>Ctenophora</taxon>
        <taxon>Tentaculata</taxon>
        <taxon>Cydippida</taxon>
        <taxon>Pleurobrachiidae</taxon>
        <taxon>Pleurobrachia</taxon>
    </lineage>
</organism>
<evidence type="ECO:0000256" key="12">
    <source>
        <dbReference type="SAM" id="MobiDB-lite"/>
    </source>
</evidence>
<sequence length="530" mass="57367">RICNEEGHFARECPQKGEEKCFRCQESGHRVADCPQEADPDRPAPVTYVPTDDTSEASLFNNGLNSGLNFQKYSNIPVKVEGPGKEMYPAVNTFAELNLGDQLQSNIRRSNYTTPTPIQKHALPIIVGKQDVMASAQTGSGKTAAFVLPMIKVICDTGVSSSQFSMSTQPDALVITPTRELAMQIHKETCKFAFNTIVKAALAYGGTSVSHQRNQMRNNGCNILIGTPGRLKMFVDDGTINMEKIKFLVLDEADRMLDMGFKGDMDFFARHSQMPSPDVRQTLLFSATLPAEVQQVAKEFMKSRYLFVAVGIVGAAEANVKQIIEEVQGSGKMTRIKELLSELSGKSKVLVFVKTKKSADFLSAVLCQADLGATSIHGDRQQREREEALRDFRTGSHPILVATSVAARGLDIPGVTHVVNYDMPDEISEYVHRIGRTGRAGNTGTAISFFDSDNNSDLARDLIRTLSDAQQDVPDWLESYSMGGGGGTGWGGGGGGGFGGSDFRSNNNGGGGGGDNGWNSNNGPGEDELW</sequence>
<evidence type="ECO:0000259" key="15">
    <source>
        <dbReference type="PROSITE" id="PS51194"/>
    </source>
</evidence>
<dbReference type="EC" id="3.6.4.13" evidence="2"/>